<reference evidence="2 3" key="1">
    <citation type="journal article" date="2020" name="Nature">
        <title>Six reference-quality genomes reveal evolution of bat adaptations.</title>
        <authorList>
            <person name="Jebb D."/>
            <person name="Huang Z."/>
            <person name="Pippel M."/>
            <person name="Hughes G.M."/>
            <person name="Lavrichenko K."/>
            <person name="Devanna P."/>
            <person name="Winkler S."/>
            <person name="Jermiin L.S."/>
            <person name="Skirmuntt E.C."/>
            <person name="Katzourakis A."/>
            <person name="Burkitt-Gray L."/>
            <person name="Ray D.A."/>
            <person name="Sullivan K.A.M."/>
            <person name="Roscito J.G."/>
            <person name="Kirilenko B.M."/>
            <person name="Davalos L.M."/>
            <person name="Corthals A.P."/>
            <person name="Power M.L."/>
            <person name="Jones G."/>
            <person name="Ransome R.D."/>
            <person name="Dechmann D.K.N."/>
            <person name="Locatelli A.G."/>
            <person name="Puechmaille S.J."/>
            <person name="Fedrigo O."/>
            <person name="Jarvis E.D."/>
            <person name="Hiller M."/>
            <person name="Vernes S.C."/>
            <person name="Myers E.W."/>
            <person name="Teeling E.C."/>
        </authorList>
    </citation>
    <scope>NUCLEOTIDE SEQUENCE [LARGE SCALE GENOMIC DNA]</scope>
    <source>
        <strain evidence="2">Bat1K_MPI-CBG_1</strain>
    </source>
</reference>
<dbReference type="AlphaFoldDB" id="A0A834AYJ5"/>
<sequence>MPRGIQPPPLPPPGNSTNQQLSSQGLLAGGMVMYAGNHCLHLCLPLHVSVPWLRPLPPCSLAAAKQCTLVLVRPVSPGEGQRVGGDGREGDYWLTPELDLGPPPLPGLGICVLLAFPERPAAQGHGPEIRCR</sequence>
<evidence type="ECO:0000313" key="2">
    <source>
        <dbReference type="EMBL" id="KAF6119548.1"/>
    </source>
</evidence>
<accession>A0A834AYJ5</accession>
<proteinExistence type="predicted"/>
<feature type="compositionally biased region" description="Pro residues" evidence="1">
    <location>
        <begin position="1"/>
        <end position="14"/>
    </location>
</feature>
<dbReference type="EMBL" id="JABVXQ010000003">
    <property type="protein sequence ID" value="KAF6119548.1"/>
    <property type="molecule type" value="Genomic_DNA"/>
</dbReference>
<feature type="region of interest" description="Disordered" evidence="1">
    <location>
        <begin position="1"/>
        <end position="22"/>
    </location>
</feature>
<protein>
    <submittedName>
        <fullName evidence="2">Uncharacterized protein</fullName>
    </submittedName>
</protein>
<name>A0A834AYJ5_9CHIR</name>
<dbReference type="Proteomes" id="UP000664940">
    <property type="component" value="Unassembled WGS sequence"/>
</dbReference>
<evidence type="ECO:0000313" key="3">
    <source>
        <dbReference type="Proteomes" id="UP000664940"/>
    </source>
</evidence>
<evidence type="ECO:0000256" key="1">
    <source>
        <dbReference type="SAM" id="MobiDB-lite"/>
    </source>
</evidence>
<comment type="caution">
    <text evidence="2">The sequence shown here is derived from an EMBL/GenBank/DDBJ whole genome shotgun (WGS) entry which is preliminary data.</text>
</comment>
<organism evidence="2 3">
    <name type="scientific">Phyllostomus discolor</name>
    <name type="common">pale spear-nosed bat</name>
    <dbReference type="NCBI Taxonomy" id="89673"/>
    <lineage>
        <taxon>Eukaryota</taxon>
        <taxon>Metazoa</taxon>
        <taxon>Chordata</taxon>
        <taxon>Craniata</taxon>
        <taxon>Vertebrata</taxon>
        <taxon>Euteleostomi</taxon>
        <taxon>Mammalia</taxon>
        <taxon>Eutheria</taxon>
        <taxon>Laurasiatheria</taxon>
        <taxon>Chiroptera</taxon>
        <taxon>Yangochiroptera</taxon>
        <taxon>Phyllostomidae</taxon>
        <taxon>Phyllostominae</taxon>
        <taxon>Phyllostomus</taxon>
    </lineage>
</organism>
<gene>
    <name evidence="2" type="ORF">HJG60_010034</name>
</gene>